<feature type="transmembrane region" description="Helical" evidence="1">
    <location>
        <begin position="87"/>
        <end position="108"/>
    </location>
</feature>
<proteinExistence type="predicted"/>
<sequence length="191" mass="22946">MLRSWVKDGMFLINNVVLAFLTFGIYFSYTGNRFNDDFNFMYDYSPNKIWLYLLAPMPYYTSVTAIATLVTEFQIKLRMKYSKNSQSYFVFGMILVIVTSIIIISKIVHHLIMKQVENITAIHRDWGPFNEQLKNLRRLYFSNRDVRRRQIIPSCSHKCLINSKAYHRMQERQYKRLLMFEAEQEENDTYL</sequence>
<accession>A0ABM1N8K9</accession>
<keyword evidence="1" id="KW-0472">Membrane</keyword>
<dbReference type="GeneID" id="108567298"/>
<name>A0ABM1N8K9_NICVS</name>
<dbReference type="RefSeq" id="XP_017783159.1">
    <property type="nucleotide sequence ID" value="XM_017927670.1"/>
</dbReference>
<evidence type="ECO:0000313" key="2">
    <source>
        <dbReference type="Proteomes" id="UP000695000"/>
    </source>
</evidence>
<keyword evidence="1" id="KW-1133">Transmembrane helix</keyword>
<gene>
    <name evidence="3" type="primary">LOC108567298</name>
</gene>
<reference evidence="3" key="1">
    <citation type="submission" date="2025-08" db="UniProtKB">
        <authorList>
            <consortium name="RefSeq"/>
        </authorList>
    </citation>
    <scope>IDENTIFICATION</scope>
    <source>
        <tissue evidence="3">Whole Larva</tissue>
    </source>
</reference>
<evidence type="ECO:0000256" key="1">
    <source>
        <dbReference type="SAM" id="Phobius"/>
    </source>
</evidence>
<dbReference type="Proteomes" id="UP000695000">
    <property type="component" value="Unplaced"/>
</dbReference>
<feature type="transmembrane region" description="Helical" evidence="1">
    <location>
        <begin position="12"/>
        <end position="29"/>
    </location>
</feature>
<feature type="transmembrane region" description="Helical" evidence="1">
    <location>
        <begin position="49"/>
        <end position="75"/>
    </location>
</feature>
<evidence type="ECO:0000313" key="3">
    <source>
        <dbReference type="RefSeq" id="XP_017783159.1"/>
    </source>
</evidence>
<protein>
    <submittedName>
        <fullName evidence="3">Uncharacterized protein LOC108567298</fullName>
    </submittedName>
</protein>
<keyword evidence="2" id="KW-1185">Reference proteome</keyword>
<keyword evidence="1" id="KW-0812">Transmembrane</keyword>
<organism evidence="2 3">
    <name type="scientific">Nicrophorus vespilloides</name>
    <name type="common">Boreal carrion beetle</name>
    <dbReference type="NCBI Taxonomy" id="110193"/>
    <lineage>
        <taxon>Eukaryota</taxon>
        <taxon>Metazoa</taxon>
        <taxon>Ecdysozoa</taxon>
        <taxon>Arthropoda</taxon>
        <taxon>Hexapoda</taxon>
        <taxon>Insecta</taxon>
        <taxon>Pterygota</taxon>
        <taxon>Neoptera</taxon>
        <taxon>Endopterygota</taxon>
        <taxon>Coleoptera</taxon>
        <taxon>Polyphaga</taxon>
        <taxon>Staphyliniformia</taxon>
        <taxon>Silphidae</taxon>
        <taxon>Nicrophorinae</taxon>
        <taxon>Nicrophorus</taxon>
    </lineage>
</organism>